<reference evidence="6 7" key="1">
    <citation type="submission" date="2018-04" db="EMBL/GenBank/DDBJ databases">
        <title>Genomic Encyclopedia of Type Strains, Phase IV (KMG-IV): sequencing the most valuable type-strain genomes for metagenomic binning, comparative biology and taxonomic classification.</title>
        <authorList>
            <person name="Goeker M."/>
        </authorList>
    </citation>
    <scope>NUCLEOTIDE SEQUENCE [LARGE SCALE GENOMIC DNA]</scope>
    <source>
        <strain evidence="6 7">DSM 100231</strain>
    </source>
</reference>
<proteinExistence type="inferred from homology"/>
<evidence type="ECO:0000256" key="3">
    <source>
        <dbReference type="RuleBase" id="RU000363"/>
    </source>
</evidence>
<dbReference type="PANTHER" id="PTHR44196">
    <property type="entry name" value="DEHYDROGENASE/REDUCTASE SDR FAMILY MEMBER 7B"/>
    <property type="match status" value="1"/>
</dbReference>
<dbReference type="SMART" id="SM00822">
    <property type="entry name" value="PKS_KR"/>
    <property type="match status" value="1"/>
</dbReference>
<evidence type="ECO:0000313" key="7">
    <source>
        <dbReference type="Proteomes" id="UP000245466"/>
    </source>
</evidence>
<accession>A0A2U1AXV9</accession>
<comment type="similarity">
    <text evidence="1 3">Belongs to the short-chain dehydrogenases/reductases (SDR) family.</text>
</comment>
<keyword evidence="7" id="KW-1185">Reference proteome</keyword>
<dbReference type="EMBL" id="QEKI01000005">
    <property type="protein sequence ID" value="PVY41284.1"/>
    <property type="molecule type" value="Genomic_DNA"/>
</dbReference>
<dbReference type="GO" id="GO:0016020">
    <property type="term" value="C:membrane"/>
    <property type="evidence" value="ECO:0007669"/>
    <property type="project" value="TreeGrafter"/>
</dbReference>
<dbReference type="CDD" id="cd05233">
    <property type="entry name" value="SDR_c"/>
    <property type="match status" value="1"/>
</dbReference>
<evidence type="ECO:0000313" key="6">
    <source>
        <dbReference type="EMBL" id="PVY41284.1"/>
    </source>
</evidence>
<gene>
    <name evidence="6" type="ORF">C8E01_105213</name>
</gene>
<dbReference type="InterPro" id="IPR036291">
    <property type="entry name" value="NAD(P)-bd_dom_sf"/>
</dbReference>
<protein>
    <submittedName>
        <fullName evidence="6">Short-subunit dehydrogenase</fullName>
    </submittedName>
</protein>
<dbReference type="InterPro" id="IPR020904">
    <property type="entry name" value="Sc_DH/Rdtase_CS"/>
</dbReference>
<sequence length="356" mass="38680">MRYFKAVSGYICYTYNAMKTEQKRNLWRLAAGAGALLAARAINRKLNAYSFRNKTVLITGGARGLGFVMGRQLAKEGARLVLCSRDEMQLEDARMELAGNGADVMVLPCDVTQQAQVEQMIERVQQEFGQIDVLINNAGIITAGPLEEMTIKDFEEAMQTHFWGPLYTTLAVLPSMKARGGGRILNIASIGGKLGVPHLVPYSASKFALVGLSEGLRAELKQYNITVTCASPGLMQTGSPRHANVKGQHEEEYTLFKIVDSSPLTSISAEDSAKSILDACRNGDAEVVTSIPAKIGAFIHGLSPETTTDVFAVLNRMLPGPTGEQRAKKGYESETPLSMSGLTERTQKAAFRNNEL</sequence>
<organism evidence="6 7">
    <name type="scientific">Pontibacter virosus</name>
    <dbReference type="NCBI Taxonomy" id="1765052"/>
    <lineage>
        <taxon>Bacteria</taxon>
        <taxon>Pseudomonadati</taxon>
        <taxon>Bacteroidota</taxon>
        <taxon>Cytophagia</taxon>
        <taxon>Cytophagales</taxon>
        <taxon>Hymenobacteraceae</taxon>
        <taxon>Pontibacter</taxon>
    </lineage>
</organism>
<dbReference type="InterPro" id="IPR057326">
    <property type="entry name" value="KR_dom"/>
</dbReference>
<dbReference type="InterPro" id="IPR002347">
    <property type="entry name" value="SDR_fam"/>
</dbReference>
<dbReference type="AlphaFoldDB" id="A0A2U1AXV9"/>
<dbReference type="FunFam" id="3.40.50.720:FF:000084">
    <property type="entry name" value="Short-chain dehydrogenase reductase"/>
    <property type="match status" value="1"/>
</dbReference>
<dbReference type="Gene3D" id="3.40.50.720">
    <property type="entry name" value="NAD(P)-binding Rossmann-like Domain"/>
    <property type="match status" value="1"/>
</dbReference>
<evidence type="ECO:0000256" key="4">
    <source>
        <dbReference type="SAM" id="MobiDB-lite"/>
    </source>
</evidence>
<feature type="domain" description="Ketoreductase" evidence="5">
    <location>
        <begin position="54"/>
        <end position="248"/>
    </location>
</feature>
<evidence type="ECO:0000256" key="2">
    <source>
        <dbReference type="ARBA" id="ARBA00023002"/>
    </source>
</evidence>
<dbReference type="SUPFAM" id="SSF51735">
    <property type="entry name" value="NAD(P)-binding Rossmann-fold domains"/>
    <property type="match status" value="1"/>
</dbReference>
<dbReference type="Pfam" id="PF00106">
    <property type="entry name" value="adh_short"/>
    <property type="match status" value="1"/>
</dbReference>
<dbReference type="PROSITE" id="PS00061">
    <property type="entry name" value="ADH_SHORT"/>
    <property type="match status" value="1"/>
</dbReference>
<dbReference type="Proteomes" id="UP000245466">
    <property type="component" value="Unassembled WGS sequence"/>
</dbReference>
<keyword evidence="2" id="KW-0560">Oxidoreductase</keyword>
<comment type="caution">
    <text evidence="6">The sequence shown here is derived from an EMBL/GenBank/DDBJ whole genome shotgun (WGS) entry which is preliminary data.</text>
</comment>
<evidence type="ECO:0000259" key="5">
    <source>
        <dbReference type="SMART" id="SM00822"/>
    </source>
</evidence>
<dbReference type="GO" id="GO:0016491">
    <property type="term" value="F:oxidoreductase activity"/>
    <property type="evidence" value="ECO:0007669"/>
    <property type="project" value="UniProtKB-KW"/>
</dbReference>
<dbReference type="PRINTS" id="PR00080">
    <property type="entry name" value="SDRFAMILY"/>
</dbReference>
<dbReference type="PANTHER" id="PTHR44196:SF1">
    <property type="entry name" value="DEHYDROGENASE_REDUCTASE SDR FAMILY MEMBER 7B"/>
    <property type="match status" value="1"/>
</dbReference>
<feature type="compositionally biased region" description="Polar residues" evidence="4">
    <location>
        <begin position="335"/>
        <end position="344"/>
    </location>
</feature>
<name>A0A2U1AXV9_9BACT</name>
<feature type="region of interest" description="Disordered" evidence="4">
    <location>
        <begin position="321"/>
        <end position="356"/>
    </location>
</feature>
<dbReference type="PRINTS" id="PR00081">
    <property type="entry name" value="GDHRDH"/>
</dbReference>
<evidence type="ECO:0000256" key="1">
    <source>
        <dbReference type="ARBA" id="ARBA00006484"/>
    </source>
</evidence>